<dbReference type="InterPro" id="IPR014731">
    <property type="entry name" value="ETF_asu_C"/>
</dbReference>
<keyword evidence="3" id="KW-0274">FAD</keyword>
<dbReference type="InterPro" id="IPR029035">
    <property type="entry name" value="DHS-like_NAD/FAD-binding_dom"/>
</dbReference>
<proteinExistence type="inferred from homology"/>
<gene>
    <name evidence="5" type="ORF">K788_0002039</name>
</gene>
<dbReference type="Gene3D" id="3.40.50.620">
    <property type="entry name" value="HUPs"/>
    <property type="match status" value="1"/>
</dbReference>
<evidence type="ECO:0000313" key="6">
    <source>
        <dbReference type="Proteomes" id="UP000019146"/>
    </source>
</evidence>
<feature type="binding site" evidence="3">
    <location>
        <position position="206"/>
    </location>
    <ligand>
        <name>FAD</name>
        <dbReference type="ChEBI" id="CHEBI:57692"/>
    </ligand>
</feature>
<dbReference type="Gene3D" id="3.40.50.1220">
    <property type="entry name" value="TPP-binding domain"/>
    <property type="match status" value="1"/>
</dbReference>
<dbReference type="PIRSF" id="PIRSF000089">
    <property type="entry name" value="Electra_flavoP_a"/>
    <property type="match status" value="1"/>
</dbReference>
<keyword evidence="5" id="KW-0614">Plasmid</keyword>
<feature type="domain" description="Electron transfer flavoprotein alpha/beta-subunit N-terminal" evidence="4">
    <location>
        <begin position="3"/>
        <end position="186"/>
    </location>
</feature>
<evidence type="ECO:0000256" key="2">
    <source>
        <dbReference type="ARBA" id="ARBA00022982"/>
    </source>
</evidence>
<dbReference type="AlphaFoldDB" id="A0A0P0RQ75"/>
<dbReference type="InterPro" id="IPR014730">
    <property type="entry name" value="ETF_a/b_N"/>
</dbReference>
<feature type="binding site" evidence="3">
    <location>
        <begin position="237"/>
        <end position="244"/>
    </location>
    <ligand>
        <name>FAD</name>
        <dbReference type="ChEBI" id="CHEBI:57692"/>
    </ligand>
</feature>
<organism evidence="5 6">
    <name type="scientific">Paraburkholderia caribensis MBA4</name>
    <dbReference type="NCBI Taxonomy" id="1323664"/>
    <lineage>
        <taxon>Bacteria</taxon>
        <taxon>Pseudomonadati</taxon>
        <taxon>Pseudomonadota</taxon>
        <taxon>Betaproteobacteria</taxon>
        <taxon>Burkholderiales</taxon>
        <taxon>Burkholderiaceae</taxon>
        <taxon>Paraburkholderia</taxon>
    </lineage>
</organism>
<dbReference type="CDD" id="cd01715">
    <property type="entry name" value="ETF_alpha"/>
    <property type="match status" value="1"/>
</dbReference>
<comment type="similarity">
    <text evidence="1">Belongs to the ETF alpha-subunit/FixB family.</text>
</comment>
<keyword evidence="2" id="KW-0249">Electron transport</keyword>
<dbReference type="SUPFAM" id="SSF52402">
    <property type="entry name" value="Adenine nucleotide alpha hydrolases-like"/>
    <property type="match status" value="1"/>
</dbReference>
<dbReference type="RefSeq" id="WP_035992879.1">
    <property type="nucleotide sequence ID" value="NZ_CP012748.1"/>
</dbReference>
<keyword evidence="2" id="KW-0813">Transport</keyword>
<dbReference type="InterPro" id="IPR001308">
    <property type="entry name" value="ETF_a/FixB"/>
</dbReference>
<dbReference type="KEGG" id="bcai:K788_0002039"/>
<dbReference type="EMBL" id="CP012748">
    <property type="protein sequence ID" value="ALL71136.1"/>
    <property type="molecule type" value="Genomic_DNA"/>
</dbReference>
<dbReference type="GO" id="GO:0050660">
    <property type="term" value="F:flavin adenine dinucleotide binding"/>
    <property type="evidence" value="ECO:0007669"/>
    <property type="project" value="InterPro"/>
</dbReference>
<geneLocation type="plasmid" evidence="6"/>
<sequence>MTILVVAEHDNASLKAATLNTIGAAALIATFTDQAVHVLAAGHGARAAAEAAASVAGVEKVLLVDAPQLPHGLAEHVEAAVLNIAKNYSHILAPATAFGRSIAARIAAKLEVAQIGDITAVDSADTFERPNYAGNAIAIVQSADPIKVITVRATDFDPASTEGGGASVEKIDAAADAGISQLLSREVTKLDRPELTSANIVVSGGRGPGSGENHTKGFEQVVQTGKIVAPQLCIAVGISEPIQHHAGIKDSKGIVSIHKDEEAPIFSVANYGVVDNLVSVAPHLLTNRFEVER</sequence>
<evidence type="ECO:0000259" key="4">
    <source>
        <dbReference type="SMART" id="SM00893"/>
    </source>
</evidence>
<dbReference type="GO" id="GO:0009055">
    <property type="term" value="F:electron transfer activity"/>
    <property type="evidence" value="ECO:0007669"/>
    <property type="project" value="InterPro"/>
</dbReference>
<dbReference type="SUPFAM" id="SSF52467">
    <property type="entry name" value="DHS-like NAD/FAD-binding domain"/>
    <property type="match status" value="1"/>
</dbReference>
<evidence type="ECO:0000256" key="1">
    <source>
        <dbReference type="ARBA" id="ARBA00005817"/>
    </source>
</evidence>
<reference evidence="5 6" key="1">
    <citation type="journal article" date="2014" name="Genome Announc.">
        <title>Draft Genome Sequence of the Haloacid-Degrading Burkholderia caribensis Strain MBA4.</title>
        <authorList>
            <person name="Pan Y."/>
            <person name="Kong K.F."/>
            <person name="Tsang J.S."/>
        </authorList>
    </citation>
    <scope>NUCLEOTIDE SEQUENCE [LARGE SCALE GENOMIC DNA]</scope>
    <source>
        <strain evidence="5 6">MBA4</strain>
        <plasmid evidence="6">Plasmid</plasmid>
    </source>
</reference>
<dbReference type="Pfam" id="PF00766">
    <property type="entry name" value="ETF_alpha"/>
    <property type="match status" value="1"/>
</dbReference>
<evidence type="ECO:0000256" key="3">
    <source>
        <dbReference type="PIRSR" id="PIRSR000089-1"/>
    </source>
</evidence>
<evidence type="ECO:0000313" key="5">
    <source>
        <dbReference type="EMBL" id="ALL71136.1"/>
    </source>
</evidence>
<dbReference type="InterPro" id="IPR014729">
    <property type="entry name" value="Rossmann-like_a/b/a_fold"/>
</dbReference>
<dbReference type="GeneID" id="69974528"/>
<dbReference type="Proteomes" id="UP000019146">
    <property type="component" value="Plasmid unnamed"/>
</dbReference>
<dbReference type="Pfam" id="PF01012">
    <property type="entry name" value="ETF"/>
    <property type="match status" value="1"/>
</dbReference>
<comment type="cofactor">
    <cofactor evidence="3">
        <name>FAD</name>
        <dbReference type="ChEBI" id="CHEBI:57692"/>
    </cofactor>
    <text evidence="3">Binds 1 FAD per dimer.</text>
</comment>
<dbReference type="InterPro" id="IPR033947">
    <property type="entry name" value="ETF_alpha_N"/>
</dbReference>
<name>A0A0P0RQ75_9BURK</name>
<keyword evidence="3" id="KW-0285">Flavoprotein</keyword>
<accession>A0A0P0RQ75</accession>
<dbReference type="GO" id="GO:0033539">
    <property type="term" value="P:fatty acid beta-oxidation using acyl-CoA dehydrogenase"/>
    <property type="evidence" value="ECO:0007669"/>
    <property type="project" value="TreeGrafter"/>
</dbReference>
<dbReference type="SMART" id="SM00893">
    <property type="entry name" value="ETF"/>
    <property type="match status" value="1"/>
</dbReference>
<protein>
    <submittedName>
        <fullName evidence="5">Electron transfer flavoprotein, alpha subunit</fullName>
    </submittedName>
</protein>
<dbReference type="PANTHER" id="PTHR43153">
    <property type="entry name" value="ELECTRON TRANSFER FLAVOPROTEIN ALPHA"/>
    <property type="match status" value="1"/>
</dbReference>
<dbReference type="PANTHER" id="PTHR43153:SF1">
    <property type="entry name" value="ELECTRON TRANSFER FLAVOPROTEIN SUBUNIT ALPHA, MITOCHONDRIAL"/>
    <property type="match status" value="1"/>
</dbReference>
<feature type="binding site" evidence="3">
    <location>
        <begin position="220"/>
        <end position="224"/>
    </location>
    <ligand>
        <name>FAD</name>
        <dbReference type="ChEBI" id="CHEBI:57692"/>
    </ligand>
</feature>